<dbReference type="InterPro" id="IPR011519">
    <property type="entry name" value="UnbV_ASPIC"/>
</dbReference>
<dbReference type="AlphaFoldDB" id="A0A432ME59"/>
<dbReference type="InterPro" id="IPR027039">
    <property type="entry name" value="Crtac1"/>
</dbReference>
<evidence type="ECO:0000313" key="4">
    <source>
        <dbReference type="EMBL" id="RUL83497.1"/>
    </source>
</evidence>
<dbReference type="PANTHER" id="PTHR16026:SF0">
    <property type="entry name" value="CARTILAGE ACIDIC PROTEIN 1"/>
    <property type="match status" value="1"/>
</dbReference>
<name>A0A432ME59_9BACT</name>
<dbReference type="PANTHER" id="PTHR16026">
    <property type="entry name" value="CARTILAGE ACIDIC PROTEIN 1"/>
    <property type="match status" value="1"/>
</dbReference>
<accession>A0A432ME59</accession>
<feature type="domain" description="ASPIC/UnbV" evidence="3">
    <location>
        <begin position="825"/>
        <end position="889"/>
    </location>
</feature>
<feature type="region of interest" description="Disordered" evidence="2">
    <location>
        <begin position="419"/>
        <end position="450"/>
    </location>
</feature>
<keyword evidence="1" id="KW-0732">Signal</keyword>
<dbReference type="InterPro" id="IPR028994">
    <property type="entry name" value="Integrin_alpha_N"/>
</dbReference>
<feature type="compositionally biased region" description="Basic and acidic residues" evidence="2">
    <location>
        <begin position="440"/>
        <end position="450"/>
    </location>
</feature>
<dbReference type="SUPFAM" id="SSF69318">
    <property type="entry name" value="Integrin alpha N-terminal domain"/>
    <property type="match status" value="1"/>
</dbReference>
<dbReference type="Pfam" id="PF07593">
    <property type="entry name" value="UnbV_ASPIC"/>
    <property type="match status" value="1"/>
</dbReference>
<reference evidence="4 5" key="1">
    <citation type="submission" date="2018-12" db="EMBL/GenBank/DDBJ databases">
        <authorList>
            <person name="Toschakov S.V."/>
        </authorList>
    </citation>
    <scope>NUCLEOTIDE SEQUENCE [LARGE SCALE GENOMIC DNA]</scope>
    <source>
        <strain evidence="4 5">GM2012</strain>
    </source>
</reference>
<feature type="region of interest" description="Disordered" evidence="2">
    <location>
        <begin position="346"/>
        <end position="374"/>
    </location>
</feature>
<dbReference type="Pfam" id="PF14559">
    <property type="entry name" value="TPR_19"/>
    <property type="match status" value="1"/>
</dbReference>
<dbReference type="Proteomes" id="UP000280296">
    <property type="component" value="Unassembled WGS sequence"/>
</dbReference>
<evidence type="ECO:0000259" key="3">
    <source>
        <dbReference type="Pfam" id="PF07593"/>
    </source>
</evidence>
<dbReference type="EMBL" id="RYZH01000059">
    <property type="protein sequence ID" value="RUL83497.1"/>
    <property type="molecule type" value="Genomic_DNA"/>
</dbReference>
<dbReference type="Gene3D" id="2.130.10.130">
    <property type="entry name" value="Integrin alpha, N-terminal"/>
    <property type="match status" value="3"/>
</dbReference>
<protein>
    <recommendedName>
        <fullName evidence="3">ASPIC/UnbV domain-containing protein</fullName>
    </recommendedName>
</protein>
<evidence type="ECO:0000256" key="1">
    <source>
        <dbReference type="ARBA" id="ARBA00022729"/>
    </source>
</evidence>
<keyword evidence="5" id="KW-1185">Reference proteome</keyword>
<dbReference type="Pfam" id="PF13517">
    <property type="entry name" value="FG-GAP_3"/>
    <property type="match status" value="2"/>
</dbReference>
<comment type="caution">
    <text evidence="4">The sequence shown here is derived from an EMBL/GenBank/DDBJ whole genome shotgun (WGS) entry which is preliminary data.</text>
</comment>
<dbReference type="SUPFAM" id="SSF48452">
    <property type="entry name" value="TPR-like"/>
    <property type="match status" value="1"/>
</dbReference>
<organism evidence="4 5">
    <name type="scientific">Tautonia sociabilis</name>
    <dbReference type="NCBI Taxonomy" id="2080755"/>
    <lineage>
        <taxon>Bacteria</taxon>
        <taxon>Pseudomonadati</taxon>
        <taxon>Planctomycetota</taxon>
        <taxon>Planctomycetia</taxon>
        <taxon>Isosphaerales</taxon>
        <taxon>Isosphaeraceae</taxon>
        <taxon>Tautonia</taxon>
    </lineage>
</organism>
<evidence type="ECO:0000256" key="2">
    <source>
        <dbReference type="SAM" id="MobiDB-lite"/>
    </source>
</evidence>
<reference evidence="4 5" key="2">
    <citation type="submission" date="2019-01" db="EMBL/GenBank/DDBJ databases">
        <title>Tautonia sociabilis, a novel thermotolerant planctomycete of Isosphaeraceae family, isolated from a 4000 m deep subterranean habitat.</title>
        <authorList>
            <person name="Kovaleva O.L."/>
            <person name="Elcheninov A.G."/>
            <person name="Van Heerden E."/>
            <person name="Toshchakov S.V."/>
            <person name="Novikov A."/>
            <person name="Bonch-Osmolovskaya E.A."/>
            <person name="Kublanov I.V."/>
        </authorList>
    </citation>
    <scope>NUCLEOTIDE SEQUENCE [LARGE SCALE GENOMIC DNA]</scope>
    <source>
        <strain evidence="4 5">GM2012</strain>
    </source>
</reference>
<gene>
    <name evidence="4" type="ORF">TsocGM_22010</name>
</gene>
<proteinExistence type="predicted"/>
<dbReference type="InterPro" id="IPR013517">
    <property type="entry name" value="FG-GAP"/>
</dbReference>
<sequence length="913" mass="98948">MAYLLGLCAFRSGELDEALDAWRRVPSASEFAGPAATEGAAVALERGDYELGERLLRRALSRRGPHEGRAVERLARLLRLEDRREEARQLLAGRLESAPDPIELVRELWLLDAEAIPVSRTRAMFEEAMATHPEDPRVRLALANLDRRAGRLAEAGRRLASLPDDPPSWRARLRWAVEAGEVEEARRALGRLGPGGLDPVEAARMDAWFASQAGDRERERLALRRLLEGAPADPMALDRLAELALEAGDEREAAEYRQRKAEHDRNRDRYARLLRLEGEELAPRARELAALAESLGRWDEAKGWWLVEARRHPRDAEAGDALARLEREARRRSAEETTADALAAIGREPAGHPGPDRPPASEPGTVPEFEERAEEAGLRFRLDPGASDEHHLPETMAGGVGLLDFDNDGWLDVYFPQGGPFPPGRGPGIEGGSESEGEGGGDRLFRNRGDGTFDDVTEEAGFPRSGRGFGHGVAVGDFDNDGFPDLFLTRYDRYELWRNRGDGTFEDVTEAAGLGLPAEWPTSAAWADLDNDGDLDLYVCHYLRWDEEHPRACLDPESGRPIYCEPVLFESVPDRLFRNDGGRFVDVTGEAGLVDRDGRGLGVVAADLDGDGLVDLYVANDMSANSFYRNLGGMRFEEVGERAGVASNADGGYQAGMGIACGDLDGDGLPDLAVTNFYNEGTTFYRNLGGGFFADASAAFGLGPSRYLLGFGVAFLDANNDGFLDLASANGMVNDSRPLYPYAMPTQLLLGGPGGRLADATAKAGPPWTTPRVGRALACGDFDNDGRLDVLLVPNDGPAALLRNQSEGGHFLTLGLEGVASARDAVGARVVVEAGDRALVSWRVGGQGYQSAPDPRLHVGLGGIEGPVSIEVAWPSGRVDRHDGVGVDAGYLLREAEPRPLPLPGFSRKPREP</sequence>
<evidence type="ECO:0000313" key="5">
    <source>
        <dbReference type="Proteomes" id="UP000280296"/>
    </source>
</evidence>
<dbReference type="Gene3D" id="1.25.40.10">
    <property type="entry name" value="Tetratricopeptide repeat domain"/>
    <property type="match status" value="2"/>
</dbReference>
<dbReference type="InterPro" id="IPR011990">
    <property type="entry name" value="TPR-like_helical_dom_sf"/>
</dbReference>